<evidence type="ECO:0000259" key="3">
    <source>
        <dbReference type="Pfam" id="PF03067"/>
    </source>
</evidence>
<sequence length="196" mass="20927">MRKKIGAAAIGLSIAGVSLFATGSASSHGYVDSPASRQAYCAKGTVKNCGEIQWEPQSVEGPKGFPKGGPADGKICAGGNSRFAELDDPRDGKWPATKVTAGQGFQFRWKIPAQHATTDFKYYITKDGYNPNKPLTRADLESQPFMSVPFGGRIPPSTVTHQGTIPTQKTGKHLILGVWTIADTGNAFYACSDVQF</sequence>
<dbReference type="RefSeq" id="WP_030875332.1">
    <property type="nucleotide sequence ID" value="NZ_JBIRHZ010000001.1"/>
</dbReference>
<keyword evidence="1 2" id="KW-0732">Signal</keyword>
<dbReference type="InterPro" id="IPR004302">
    <property type="entry name" value="Cellulose/chitin-bd_N"/>
</dbReference>
<comment type="caution">
    <text evidence="4">The sequence shown here is derived from an EMBL/GenBank/DDBJ whole genome shotgun (WGS) entry which is preliminary data.</text>
</comment>
<gene>
    <name evidence="4" type="ORF">ADK38_40535</name>
</gene>
<dbReference type="EMBL" id="LGUT01003869">
    <property type="protein sequence ID" value="KOG73343.1"/>
    <property type="molecule type" value="Genomic_DNA"/>
</dbReference>
<accession>A0ABR5IUB7</accession>
<evidence type="ECO:0000256" key="2">
    <source>
        <dbReference type="SAM" id="SignalP"/>
    </source>
</evidence>
<protein>
    <submittedName>
        <fullName evidence="4">Chitin-binding protein</fullName>
    </submittedName>
</protein>
<dbReference type="Gene3D" id="2.70.50.50">
    <property type="entry name" value="chitin-binding protein cbp21"/>
    <property type="match status" value="1"/>
</dbReference>
<dbReference type="SUPFAM" id="SSF81296">
    <property type="entry name" value="E set domains"/>
    <property type="match status" value="1"/>
</dbReference>
<reference evidence="4 5" key="1">
    <citation type="submission" date="2015-07" db="EMBL/GenBank/DDBJ databases">
        <authorList>
            <person name="Ju K.-S."/>
            <person name="Doroghazi J.R."/>
            <person name="Metcalf W.W."/>
        </authorList>
    </citation>
    <scope>NUCLEOTIDE SEQUENCE [LARGE SCALE GENOMIC DNA]</scope>
    <source>
        <strain evidence="4 5">NRRL B-3589</strain>
    </source>
</reference>
<keyword evidence="5" id="KW-1185">Reference proteome</keyword>
<dbReference type="InterPro" id="IPR014756">
    <property type="entry name" value="Ig_E-set"/>
</dbReference>
<name>A0ABR5IUB7_9ACTN</name>
<dbReference type="PANTHER" id="PTHR34823">
    <property type="entry name" value="GLCNAC-BINDING PROTEIN A"/>
    <property type="match status" value="1"/>
</dbReference>
<organism evidence="4 5">
    <name type="scientific">Streptomyces varsoviensis</name>
    <dbReference type="NCBI Taxonomy" id="67373"/>
    <lineage>
        <taxon>Bacteria</taxon>
        <taxon>Bacillati</taxon>
        <taxon>Actinomycetota</taxon>
        <taxon>Actinomycetes</taxon>
        <taxon>Kitasatosporales</taxon>
        <taxon>Streptomycetaceae</taxon>
        <taxon>Streptomyces</taxon>
    </lineage>
</organism>
<feature type="domain" description="Chitin-binding type-4" evidence="3">
    <location>
        <begin position="28"/>
        <end position="194"/>
    </location>
</feature>
<feature type="chain" id="PRO_5045564410" evidence="2">
    <location>
        <begin position="28"/>
        <end position="196"/>
    </location>
</feature>
<dbReference type="CDD" id="cd21177">
    <property type="entry name" value="LPMO_AA10"/>
    <property type="match status" value="1"/>
</dbReference>
<evidence type="ECO:0000256" key="1">
    <source>
        <dbReference type="ARBA" id="ARBA00022729"/>
    </source>
</evidence>
<dbReference type="InterPro" id="IPR051024">
    <property type="entry name" value="GlcNAc_Chitin_IntDeg"/>
</dbReference>
<dbReference type="Pfam" id="PF03067">
    <property type="entry name" value="LPMO_10"/>
    <property type="match status" value="1"/>
</dbReference>
<evidence type="ECO:0000313" key="4">
    <source>
        <dbReference type="EMBL" id="KOG73343.1"/>
    </source>
</evidence>
<evidence type="ECO:0000313" key="5">
    <source>
        <dbReference type="Proteomes" id="UP000037020"/>
    </source>
</evidence>
<dbReference type="PANTHER" id="PTHR34823:SF1">
    <property type="entry name" value="CHITIN-BINDING TYPE-4 DOMAIN-CONTAINING PROTEIN"/>
    <property type="match status" value="1"/>
</dbReference>
<dbReference type="Proteomes" id="UP000037020">
    <property type="component" value="Unassembled WGS sequence"/>
</dbReference>
<proteinExistence type="predicted"/>
<feature type="signal peptide" evidence="2">
    <location>
        <begin position="1"/>
        <end position="27"/>
    </location>
</feature>